<comment type="caution">
    <text evidence="1">The sequence shown here is derived from an EMBL/GenBank/DDBJ whole genome shotgun (WGS) entry which is preliminary data.</text>
</comment>
<accession>A0AAN9KY29</accession>
<dbReference type="EMBL" id="JAYMYQ010000006">
    <property type="protein sequence ID" value="KAK7324328.1"/>
    <property type="molecule type" value="Genomic_DNA"/>
</dbReference>
<name>A0AAN9KY29_CANGL</name>
<keyword evidence="2" id="KW-1185">Reference proteome</keyword>
<proteinExistence type="predicted"/>
<protein>
    <submittedName>
        <fullName evidence="1">Uncharacterized protein</fullName>
    </submittedName>
</protein>
<reference evidence="1 2" key="1">
    <citation type="submission" date="2024-01" db="EMBL/GenBank/DDBJ databases">
        <title>The genomes of 5 underutilized Papilionoideae crops provide insights into root nodulation and disease resistanc.</title>
        <authorList>
            <person name="Jiang F."/>
        </authorList>
    </citation>
    <scope>NUCLEOTIDE SEQUENCE [LARGE SCALE GENOMIC DNA]</scope>
    <source>
        <strain evidence="1">LVBAO_FW01</strain>
        <tissue evidence="1">Leaves</tissue>
    </source>
</reference>
<dbReference type="Proteomes" id="UP001367508">
    <property type="component" value="Unassembled WGS sequence"/>
</dbReference>
<dbReference type="AlphaFoldDB" id="A0AAN9KY29"/>
<evidence type="ECO:0000313" key="2">
    <source>
        <dbReference type="Proteomes" id="UP001367508"/>
    </source>
</evidence>
<gene>
    <name evidence="1" type="ORF">VNO77_27861</name>
</gene>
<evidence type="ECO:0000313" key="1">
    <source>
        <dbReference type="EMBL" id="KAK7324328.1"/>
    </source>
</evidence>
<organism evidence="1 2">
    <name type="scientific">Canavalia gladiata</name>
    <name type="common">Sword bean</name>
    <name type="synonym">Dolichos gladiatus</name>
    <dbReference type="NCBI Taxonomy" id="3824"/>
    <lineage>
        <taxon>Eukaryota</taxon>
        <taxon>Viridiplantae</taxon>
        <taxon>Streptophyta</taxon>
        <taxon>Embryophyta</taxon>
        <taxon>Tracheophyta</taxon>
        <taxon>Spermatophyta</taxon>
        <taxon>Magnoliopsida</taxon>
        <taxon>eudicotyledons</taxon>
        <taxon>Gunneridae</taxon>
        <taxon>Pentapetalae</taxon>
        <taxon>rosids</taxon>
        <taxon>fabids</taxon>
        <taxon>Fabales</taxon>
        <taxon>Fabaceae</taxon>
        <taxon>Papilionoideae</taxon>
        <taxon>50 kb inversion clade</taxon>
        <taxon>NPAAA clade</taxon>
        <taxon>indigoferoid/millettioid clade</taxon>
        <taxon>Phaseoleae</taxon>
        <taxon>Canavalia</taxon>
    </lineage>
</organism>
<sequence>MLLGITTNVEWTEFNPLSNLHYAKTVNRLSDIVLALPNVKEVNNFQVGVVYIQDICEQPTEKHKNP</sequence>